<feature type="transmembrane region" description="Helical" evidence="2">
    <location>
        <begin position="12"/>
        <end position="36"/>
    </location>
</feature>
<name>A0A318U572_9BACT</name>
<dbReference type="Proteomes" id="UP000247715">
    <property type="component" value="Unassembled WGS sequence"/>
</dbReference>
<evidence type="ECO:0000313" key="4">
    <source>
        <dbReference type="Proteomes" id="UP000247715"/>
    </source>
</evidence>
<reference evidence="3 4" key="1">
    <citation type="submission" date="2018-06" db="EMBL/GenBank/DDBJ databases">
        <title>Genomic Encyclopedia of Archaeal and Bacterial Type Strains, Phase II (KMG-II): from individual species to whole genera.</title>
        <authorList>
            <person name="Goeker M."/>
        </authorList>
    </citation>
    <scope>NUCLEOTIDE SEQUENCE [LARGE SCALE GENOMIC DNA]</scope>
    <source>
        <strain evidence="3 4">ATCC 29103</strain>
    </source>
</reference>
<dbReference type="AlphaFoldDB" id="A0A318U572"/>
<feature type="coiled-coil region" evidence="1">
    <location>
        <begin position="231"/>
        <end position="289"/>
    </location>
</feature>
<dbReference type="RefSeq" id="WP_110858234.1">
    <property type="nucleotide sequence ID" value="NZ_LS991949.1"/>
</dbReference>
<keyword evidence="2" id="KW-0472">Membrane</keyword>
<evidence type="ECO:0000256" key="1">
    <source>
        <dbReference type="SAM" id="Coils"/>
    </source>
</evidence>
<evidence type="ECO:0000313" key="3">
    <source>
        <dbReference type="EMBL" id="PYF43159.1"/>
    </source>
</evidence>
<gene>
    <name evidence="3" type="ORF">BCF88_10424</name>
</gene>
<keyword evidence="2" id="KW-0812">Transmembrane</keyword>
<keyword evidence="2" id="KW-1133">Transmembrane helix</keyword>
<accession>A0A318U572</accession>
<organism evidence="3 4">
    <name type="scientific">Metamycoplasma alkalescens</name>
    <dbReference type="NCBI Taxonomy" id="45363"/>
    <lineage>
        <taxon>Bacteria</taxon>
        <taxon>Bacillati</taxon>
        <taxon>Mycoplasmatota</taxon>
        <taxon>Mycoplasmoidales</taxon>
        <taxon>Metamycoplasmataceae</taxon>
        <taxon>Metamycoplasma</taxon>
    </lineage>
</organism>
<keyword evidence="1" id="KW-0175">Coiled coil</keyword>
<dbReference type="EMBL" id="QKLP01000004">
    <property type="protein sequence ID" value="PYF43159.1"/>
    <property type="molecule type" value="Genomic_DNA"/>
</dbReference>
<evidence type="ECO:0000256" key="2">
    <source>
        <dbReference type="SAM" id="Phobius"/>
    </source>
</evidence>
<sequence>MKSKNSKLRKGLLITTWVAIPTLTAAAIAGAIYYVVKNTRSIEKEFWSVEKFNEEVGKIKIKDMIVGSLEANKLYDDFNNEKIKIQKQREEYFNKHPQLFSDILLNENATPLLGLSISDQQKILKNAPPAFDPDAFLKPKINSLLNFEQTKYLDFKFTDLEKIQNDNSKLKIHFEVFLNYEYARGVFETNKIKSTPNSKYYFKSSQDVEFFSNDLKIYPGSSFYNNWATNKKDAEKIIGEINEKNKEHDKEIQELEEKKLQLKDNEEEVAKLDKQIEDLKKKKEELFKAPSFQESIFKWFKEIFEKTNAFSDIYPSEKNFKIEPLEKENQSQYVLWNPKKGLNELTIKFKFVSTNEQKRIESYPKIIIFTLDDI</sequence>
<proteinExistence type="predicted"/>
<comment type="caution">
    <text evidence="3">The sequence shown here is derived from an EMBL/GenBank/DDBJ whole genome shotgun (WGS) entry which is preliminary data.</text>
</comment>
<protein>
    <submittedName>
        <fullName evidence="3">Uncharacterized protein</fullName>
    </submittedName>
</protein>